<comment type="caution">
    <text evidence="1">The sequence shown here is derived from an EMBL/GenBank/DDBJ whole genome shotgun (WGS) entry which is preliminary data.</text>
</comment>
<gene>
    <name evidence="1" type="ORF">FH972_025777</name>
</gene>
<name>A0A5N6L303_9ROSI</name>
<dbReference type="Proteomes" id="UP000327013">
    <property type="component" value="Unassembled WGS sequence"/>
</dbReference>
<proteinExistence type="predicted"/>
<protein>
    <recommendedName>
        <fullName evidence="3">UBZ4-type domain-containing protein</fullName>
    </recommendedName>
</protein>
<dbReference type="PANTHER" id="PTHR36892:SF1">
    <property type="entry name" value="OS05G0518200 PROTEIN"/>
    <property type="match status" value="1"/>
</dbReference>
<dbReference type="PANTHER" id="PTHR36892">
    <property type="entry name" value="OS01G0201800 PROTEIN"/>
    <property type="match status" value="1"/>
</dbReference>
<keyword evidence="2" id="KW-1185">Reference proteome</keyword>
<sequence length="185" mass="20850">MRTVDVVKCWPFGEDSEEDIKALLPPITVAKFRWWSHELQAFNSNQTHQDIHTIQGEGLEFSRNESEFEKSEAEAEKFEMVCPVCRVFTAATVNAVNSHVDSCLAQSSHKKLAAVKTKTTKPPKKRSIAEIFAVAPQIEAVDVDDDENVDEESSGGEDKFAVAPHFFVYSWYGRGIKMWLITVVL</sequence>
<dbReference type="EMBL" id="VIBQ01000069">
    <property type="protein sequence ID" value="KAB8591066.1"/>
    <property type="molecule type" value="Genomic_DNA"/>
</dbReference>
<accession>A0A5N6L303</accession>
<dbReference type="OrthoDB" id="1747076at2759"/>
<evidence type="ECO:0008006" key="3">
    <source>
        <dbReference type="Google" id="ProtNLM"/>
    </source>
</evidence>
<dbReference type="Gene3D" id="3.30.160.60">
    <property type="entry name" value="Classic Zinc Finger"/>
    <property type="match status" value="1"/>
</dbReference>
<organism evidence="1 2">
    <name type="scientific">Carpinus fangiana</name>
    <dbReference type="NCBI Taxonomy" id="176857"/>
    <lineage>
        <taxon>Eukaryota</taxon>
        <taxon>Viridiplantae</taxon>
        <taxon>Streptophyta</taxon>
        <taxon>Embryophyta</taxon>
        <taxon>Tracheophyta</taxon>
        <taxon>Spermatophyta</taxon>
        <taxon>Magnoliopsida</taxon>
        <taxon>eudicotyledons</taxon>
        <taxon>Gunneridae</taxon>
        <taxon>Pentapetalae</taxon>
        <taxon>rosids</taxon>
        <taxon>fabids</taxon>
        <taxon>Fagales</taxon>
        <taxon>Betulaceae</taxon>
        <taxon>Carpinus</taxon>
    </lineage>
</organism>
<dbReference type="AlphaFoldDB" id="A0A5N6L303"/>
<reference evidence="1 2" key="1">
    <citation type="submission" date="2019-06" db="EMBL/GenBank/DDBJ databases">
        <title>A chromosomal-level reference genome of Carpinus fangiana (Coryloideae, Betulaceae).</title>
        <authorList>
            <person name="Yang X."/>
            <person name="Wang Z."/>
            <person name="Zhang L."/>
            <person name="Hao G."/>
            <person name="Liu J."/>
            <person name="Yang Y."/>
        </authorList>
    </citation>
    <scope>NUCLEOTIDE SEQUENCE [LARGE SCALE GENOMIC DNA]</scope>
    <source>
        <strain evidence="1">Cfa_2016G</strain>
        <tissue evidence="1">Leaf</tissue>
    </source>
</reference>
<evidence type="ECO:0000313" key="2">
    <source>
        <dbReference type="Proteomes" id="UP000327013"/>
    </source>
</evidence>
<evidence type="ECO:0000313" key="1">
    <source>
        <dbReference type="EMBL" id="KAB8591066.1"/>
    </source>
</evidence>